<proteinExistence type="predicted"/>
<comment type="caution">
    <text evidence="1">The sequence shown here is derived from an EMBL/GenBank/DDBJ whole genome shotgun (WGS) entry which is preliminary data.</text>
</comment>
<accession>A0A6V8PP84</accession>
<evidence type="ECO:0000313" key="2">
    <source>
        <dbReference type="Proteomes" id="UP000568877"/>
    </source>
</evidence>
<dbReference type="Proteomes" id="UP000568877">
    <property type="component" value="Unassembled WGS sequence"/>
</dbReference>
<sequence>KETGEVVLVRPLEVNEVPSYA</sequence>
<dbReference type="AlphaFoldDB" id="A0A6V8PP84"/>
<organism evidence="1 2">
    <name type="scientific">Candidatus Hakubella thermalkaliphila</name>
    <dbReference type="NCBI Taxonomy" id="2754717"/>
    <lineage>
        <taxon>Bacteria</taxon>
        <taxon>Bacillati</taxon>
        <taxon>Actinomycetota</taxon>
        <taxon>Actinomycetota incertae sedis</taxon>
        <taxon>Candidatus Hakubellales</taxon>
        <taxon>Candidatus Hakubellaceae</taxon>
        <taxon>Candidatus Hakubella</taxon>
    </lineage>
</organism>
<name>A0A6V8PP84_9ACTN</name>
<evidence type="ECO:0000313" key="1">
    <source>
        <dbReference type="EMBL" id="GFP33584.1"/>
    </source>
</evidence>
<gene>
    <name evidence="1" type="ORF">HKBW3S42_01921</name>
</gene>
<reference evidence="1 2" key="1">
    <citation type="journal article" date="2020" name="Front. Microbiol.">
        <title>Single-cell genomics of novel Actinobacteria with the Wood-Ljungdahl pathway discovered in a serpentinizing system.</title>
        <authorList>
            <person name="Merino N."/>
            <person name="Kawai M."/>
            <person name="Boyd E.S."/>
            <person name="Colman D.R."/>
            <person name="McGlynn S.E."/>
            <person name="Nealson K.H."/>
            <person name="Kurokawa K."/>
            <person name="Hongoh Y."/>
        </authorList>
    </citation>
    <scope>NUCLEOTIDE SEQUENCE [LARGE SCALE GENOMIC DNA]</scope>
    <source>
        <strain evidence="1 2">S42</strain>
    </source>
</reference>
<feature type="non-terminal residue" evidence="1">
    <location>
        <position position="1"/>
    </location>
</feature>
<protein>
    <submittedName>
        <fullName evidence="1">Uncharacterized protein</fullName>
    </submittedName>
</protein>
<dbReference type="EMBL" id="BLSA01000578">
    <property type="protein sequence ID" value="GFP33584.1"/>
    <property type="molecule type" value="Genomic_DNA"/>
</dbReference>